<proteinExistence type="predicted"/>
<accession>A0A951QRI8</accession>
<reference evidence="1" key="2">
    <citation type="journal article" date="2022" name="Microbiol. Resour. Announc.">
        <title>Metagenome Sequencing to Explore Phylogenomics of Terrestrial Cyanobacteria.</title>
        <authorList>
            <person name="Ward R.D."/>
            <person name="Stajich J.E."/>
            <person name="Johansen J.R."/>
            <person name="Huntemann M."/>
            <person name="Clum A."/>
            <person name="Foster B."/>
            <person name="Foster B."/>
            <person name="Roux S."/>
            <person name="Palaniappan K."/>
            <person name="Varghese N."/>
            <person name="Mukherjee S."/>
            <person name="Reddy T.B.K."/>
            <person name="Daum C."/>
            <person name="Copeland A."/>
            <person name="Chen I.A."/>
            <person name="Ivanova N.N."/>
            <person name="Kyrpides N.C."/>
            <person name="Shapiro N."/>
            <person name="Eloe-Fadrosh E.A."/>
            <person name="Pietrasiak N."/>
        </authorList>
    </citation>
    <scope>NUCLEOTIDE SEQUENCE</scope>
    <source>
        <strain evidence="1">GSE-NOS-MK-12-04C</strain>
    </source>
</reference>
<organism evidence="1 2">
    <name type="scientific">Cyanomargarita calcarea GSE-NOS-MK-12-04C</name>
    <dbReference type="NCBI Taxonomy" id="2839659"/>
    <lineage>
        <taxon>Bacteria</taxon>
        <taxon>Bacillati</taxon>
        <taxon>Cyanobacteriota</taxon>
        <taxon>Cyanophyceae</taxon>
        <taxon>Nostocales</taxon>
        <taxon>Cyanomargaritaceae</taxon>
        <taxon>Cyanomargarita</taxon>
    </lineage>
</organism>
<evidence type="ECO:0000313" key="2">
    <source>
        <dbReference type="Proteomes" id="UP000729701"/>
    </source>
</evidence>
<evidence type="ECO:0008006" key="3">
    <source>
        <dbReference type="Google" id="ProtNLM"/>
    </source>
</evidence>
<evidence type="ECO:0000313" key="1">
    <source>
        <dbReference type="EMBL" id="MBW4669430.1"/>
    </source>
</evidence>
<reference evidence="1" key="1">
    <citation type="submission" date="2021-05" db="EMBL/GenBank/DDBJ databases">
        <authorList>
            <person name="Pietrasiak N."/>
            <person name="Ward R."/>
            <person name="Stajich J.E."/>
            <person name="Kurbessoian T."/>
        </authorList>
    </citation>
    <scope>NUCLEOTIDE SEQUENCE</scope>
    <source>
        <strain evidence="1">GSE-NOS-MK-12-04C</strain>
    </source>
</reference>
<dbReference type="AlphaFoldDB" id="A0A951QRI8"/>
<name>A0A951QRI8_9CYAN</name>
<sequence>MSPSLQKILIEIEQLTPEEQLTVMGYLVDRVKKHVTQLQPQRKWSDRYDG</sequence>
<comment type="caution">
    <text evidence="1">The sequence shown here is derived from an EMBL/GenBank/DDBJ whole genome shotgun (WGS) entry which is preliminary data.</text>
</comment>
<protein>
    <recommendedName>
        <fullName evidence="3">DUF2281 domain-containing protein</fullName>
    </recommendedName>
</protein>
<dbReference type="EMBL" id="JAHHGZ010000020">
    <property type="protein sequence ID" value="MBW4669430.1"/>
    <property type="molecule type" value="Genomic_DNA"/>
</dbReference>
<gene>
    <name evidence="1" type="ORF">KME60_18930</name>
</gene>
<dbReference type="Proteomes" id="UP000729701">
    <property type="component" value="Unassembled WGS sequence"/>
</dbReference>